<comment type="caution">
    <text evidence="7">The sequence shown here is derived from an EMBL/GenBank/DDBJ whole genome shotgun (WGS) entry which is preliminary data.</text>
</comment>
<feature type="region of interest" description="Disordered" evidence="5">
    <location>
        <begin position="714"/>
        <end position="775"/>
    </location>
</feature>
<accession>A0AAJ0G6B6</accession>
<evidence type="ECO:0000256" key="3">
    <source>
        <dbReference type="ARBA" id="ARBA00023163"/>
    </source>
</evidence>
<feature type="compositionally biased region" description="Low complexity" evidence="5">
    <location>
        <begin position="794"/>
        <end position="804"/>
    </location>
</feature>
<proteinExistence type="predicted"/>
<keyword evidence="2" id="KW-0805">Transcription regulation</keyword>
<feature type="compositionally biased region" description="Acidic residues" evidence="5">
    <location>
        <begin position="1075"/>
        <end position="1091"/>
    </location>
</feature>
<sequence length="1312" mass="145970">MPATRPRASFEPIPPDFDLKTLVESTDKFSYVDRISVDMIDQQGLAAFEKLVLLHVIVGGKPLVIDGFEDRLDPWTFTPKWLESNCGEKQENARNLTNKDFLPLTMAHYLSNMGMLTNQFFGKPGAYRDPKRQRVYLKDIDCPPVWQDKLREHIPSMLYYLNESTGDIGGPGAVPESNVSGRRLGKGIARAGDLMSSLPPDMRAENLMCYIGHEGTYTPSHREMCASLGHNIMVEASNTVNDDGKAEKPGSSIWFMTESKERHMVSEYWLSVLGHDIEVENHFAQVVAWKKAPFHTYVVEQRPGDFILIPPLAPHQVWNRGTRTMKVAWNRTTVETLEMALNEALPRSRIVCRDEQYKNKAVIYYTLQKYSSLLTLAQTHASRLPNQQAAHELLTSPKIKQMAKDFKRLFNLYRQVLVSEMFNPEDPPPKQIEYLPFDGNVTCAYCRGNIFNRFLSCPSCKDVLGHHSGDGEGDPYDVCMDCYAMGRSCACISNLRWVEQFRWKELAAKYDTWRKLIIAVDGGQITEKTPLPIAEERKRFGKSTLAEVCKEQLKRRPFKDVLKPAGEPKSDAEDDEEEIIVDDNGNVKRTQKKRSKAWLKNNTPCHVCCHRHPNWKMAQCTKCERMWCYGSLFRGWDKMPIDMMEDKDWECPHCLGICFAGACKREGKMQPYEPKGTLLGHDTKKVADARSVEALVDFSVSNLNWLKEDDPANRAQSKRLQRAQLEAQKAKAADPTLEDDDVEAVDETQVEFENVETTTPPGPSIDPALTGNGYEDDESFALRLQQANSAPTPGRASRASEAGGAPDGYAPVSHAGYIPPAANMYPQPDEANGAYNYPGYARPTSVEPMRDESEELVGGLRPFKRSRPTDGDDEDVEDIAMTKQPKSKKPRMSAAGFRSLDLADGMAPSSNSRAKNEAQRQFEREKERKALEKAKSEGRFIMLQAALKNKKRVVRLPIPGAKLAQIMAQQAAKAALTAGDEADADGEADEGALQPVHEATEADDGEMVLKSDIAPRKTKDPRAYYQQRQQSGHVVVGGQKKALIPIEKDDNYREYKSHKKVGDKTRKGRNAPNVDYEEVDIGSEDDGEDENIFISASRAGSSAVRNAKDRRSLPSYLQRRGDDDEENFPDELPSEHRDGRRPQKPNGAPKARRSDGVFAPRSTTAGKAPSMMPPSRHAEDDGDTELDDVTMGAIDAAANGKWADVDELMVAPATGFAAINHVAASTVKTATPKSATQQQKSMGEQNRLAKLQALEMVDGSATKSTSGRKRGRPSNASKGVVSVSMADALDDESDGDDDGVEEVPAKRSLVGI</sequence>
<gene>
    <name evidence="7" type="ORF">LTR09_008356</name>
</gene>
<dbReference type="Pfam" id="PF10497">
    <property type="entry name" value="zf-4CXXC_R1"/>
    <property type="match status" value="1"/>
</dbReference>
<feature type="compositionally biased region" description="Acidic residues" evidence="5">
    <location>
        <begin position="980"/>
        <end position="990"/>
    </location>
</feature>
<evidence type="ECO:0000313" key="8">
    <source>
        <dbReference type="Proteomes" id="UP001271007"/>
    </source>
</evidence>
<organism evidence="7 8">
    <name type="scientific">Extremus antarcticus</name>
    <dbReference type="NCBI Taxonomy" id="702011"/>
    <lineage>
        <taxon>Eukaryota</taxon>
        <taxon>Fungi</taxon>
        <taxon>Dikarya</taxon>
        <taxon>Ascomycota</taxon>
        <taxon>Pezizomycotina</taxon>
        <taxon>Dothideomycetes</taxon>
        <taxon>Dothideomycetidae</taxon>
        <taxon>Mycosphaerellales</taxon>
        <taxon>Extremaceae</taxon>
        <taxon>Extremus</taxon>
    </lineage>
</organism>
<comment type="subcellular location">
    <subcellularLocation>
        <location evidence="1">Nucleus</location>
    </subcellularLocation>
</comment>
<name>A0AAJ0G6B6_9PEZI</name>
<feature type="compositionally biased region" description="Acidic residues" evidence="5">
    <location>
        <begin position="736"/>
        <end position="754"/>
    </location>
</feature>
<evidence type="ECO:0000313" key="7">
    <source>
        <dbReference type="EMBL" id="KAK3050445.1"/>
    </source>
</evidence>
<feature type="compositionally biased region" description="Polar residues" evidence="5">
    <location>
        <begin position="1230"/>
        <end position="1244"/>
    </location>
</feature>
<reference evidence="7" key="1">
    <citation type="submission" date="2023-04" db="EMBL/GenBank/DDBJ databases">
        <title>Black Yeasts Isolated from many extreme environments.</title>
        <authorList>
            <person name="Coleine C."/>
            <person name="Stajich J.E."/>
            <person name="Selbmann L."/>
        </authorList>
    </citation>
    <scope>NUCLEOTIDE SEQUENCE</scope>
    <source>
        <strain evidence="7">CCFEE 5312</strain>
    </source>
</reference>
<feature type="region of interest" description="Disordered" evidence="5">
    <location>
        <begin position="977"/>
        <end position="1187"/>
    </location>
</feature>
<dbReference type="InterPro" id="IPR003347">
    <property type="entry name" value="JmjC_dom"/>
</dbReference>
<evidence type="ECO:0000259" key="6">
    <source>
        <dbReference type="PROSITE" id="PS51184"/>
    </source>
</evidence>
<evidence type="ECO:0000256" key="1">
    <source>
        <dbReference type="ARBA" id="ARBA00004123"/>
    </source>
</evidence>
<feature type="compositionally biased region" description="Basic and acidic residues" evidence="5">
    <location>
        <begin position="1046"/>
        <end position="1065"/>
    </location>
</feature>
<dbReference type="InterPro" id="IPR018866">
    <property type="entry name" value="Znf-4CXXC_R1"/>
</dbReference>
<feature type="region of interest" description="Disordered" evidence="5">
    <location>
        <begin position="1230"/>
        <end position="1312"/>
    </location>
</feature>
<dbReference type="SMART" id="SM00558">
    <property type="entry name" value="JmjC"/>
    <property type="match status" value="1"/>
</dbReference>
<keyword evidence="4" id="KW-0539">Nucleus</keyword>
<dbReference type="SUPFAM" id="SSF51197">
    <property type="entry name" value="Clavaminate synthase-like"/>
    <property type="match status" value="1"/>
</dbReference>
<protein>
    <recommendedName>
        <fullName evidence="6">JmjC domain-containing protein</fullName>
    </recommendedName>
</protein>
<dbReference type="EMBL" id="JAWDJX010000032">
    <property type="protein sequence ID" value="KAK3050445.1"/>
    <property type="molecule type" value="Genomic_DNA"/>
</dbReference>
<dbReference type="Proteomes" id="UP001271007">
    <property type="component" value="Unassembled WGS sequence"/>
</dbReference>
<feature type="compositionally biased region" description="Basic and acidic residues" evidence="5">
    <location>
        <begin position="914"/>
        <end position="928"/>
    </location>
</feature>
<dbReference type="PROSITE" id="PS51184">
    <property type="entry name" value="JMJC"/>
    <property type="match status" value="1"/>
</dbReference>
<feature type="domain" description="JmjC" evidence="6">
    <location>
        <begin position="143"/>
        <end position="348"/>
    </location>
</feature>
<keyword evidence="8" id="KW-1185">Reference proteome</keyword>
<evidence type="ECO:0000256" key="5">
    <source>
        <dbReference type="SAM" id="MobiDB-lite"/>
    </source>
</evidence>
<dbReference type="GO" id="GO:0005634">
    <property type="term" value="C:nucleus"/>
    <property type="evidence" value="ECO:0007669"/>
    <property type="project" value="UniProtKB-SubCell"/>
</dbReference>
<dbReference type="Gene3D" id="2.60.120.650">
    <property type="entry name" value="Cupin"/>
    <property type="match status" value="1"/>
</dbReference>
<feature type="region of interest" description="Disordered" evidence="5">
    <location>
        <begin position="788"/>
        <end position="808"/>
    </location>
</feature>
<feature type="compositionally biased region" description="Acidic residues" evidence="5">
    <location>
        <begin position="1288"/>
        <end position="1301"/>
    </location>
</feature>
<dbReference type="Pfam" id="PF02373">
    <property type="entry name" value="JmjC"/>
    <property type="match status" value="1"/>
</dbReference>
<evidence type="ECO:0000256" key="2">
    <source>
        <dbReference type="ARBA" id="ARBA00023015"/>
    </source>
</evidence>
<feature type="compositionally biased region" description="Basic and acidic residues" evidence="5">
    <location>
        <begin position="1007"/>
        <end position="1022"/>
    </location>
</feature>
<feature type="region of interest" description="Disordered" evidence="5">
    <location>
        <begin position="835"/>
        <end position="928"/>
    </location>
</feature>
<keyword evidence="3" id="KW-0804">Transcription</keyword>
<evidence type="ECO:0000256" key="4">
    <source>
        <dbReference type="ARBA" id="ARBA00023242"/>
    </source>
</evidence>